<organism evidence="1">
    <name type="scientific">Phaeodactylum tricornutum</name>
    <name type="common">Diatom</name>
    <dbReference type="NCBI Taxonomy" id="2850"/>
    <lineage>
        <taxon>Eukaryota</taxon>
        <taxon>Sar</taxon>
        <taxon>Stramenopiles</taxon>
        <taxon>Ochrophyta</taxon>
        <taxon>Bacillariophyta</taxon>
        <taxon>Bacillariophyceae</taxon>
        <taxon>Bacillariophycidae</taxon>
        <taxon>Naviculales</taxon>
        <taxon>Phaeodactylaceae</taxon>
        <taxon>Phaeodactylum</taxon>
    </lineage>
</organism>
<gene>
    <name evidence="1" type="ORF">PTTT1_LOCUS10443</name>
</gene>
<dbReference type="EMBL" id="OU594953">
    <property type="protein sequence ID" value="CAG9279551.1"/>
    <property type="molecule type" value="Genomic_DNA"/>
</dbReference>
<evidence type="ECO:0000313" key="1">
    <source>
        <dbReference type="EMBL" id="CAG9279551.1"/>
    </source>
</evidence>
<proteinExistence type="predicted"/>
<protein>
    <submittedName>
        <fullName evidence="1">Uncharacterized protein</fullName>
    </submittedName>
</protein>
<reference evidence="1" key="1">
    <citation type="submission" date="2022-02" db="EMBL/GenBank/DDBJ databases">
        <authorList>
            <person name="Giguere J D."/>
        </authorList>
    </citation>
    <scope>NUCLEOTIDE SEQUENCE</scope>
    <source>
        <strain evidence="1">CCAP 1055/1</strain>
    </source>
</reference>
<dbReference type="Proteomes" id="UP000836788">
    <property type="component" value="Chromosome 12"/>
</dbReference>
<dbReference type="AlphaFoldDB" id="A0A8J9SH23"/>
<name>A0A8J9SH23_PHATR</name>
<sequence>MSLNKDKLESTHDVEVIGVKQQSSLKRRYRHASKARSRLNDEYDTATLDDNARTRAFQHQSHSLRVSASNIAAMTGFHPWKNLPELVMNLVYQGGLGQALLRKDARLLGLQLTTEEDVLHDLAQKSGASTQKALQSILQIKDGSKKVESVELAAKLKQRVMNEAVKSGNLNKEQLKTLQEGTRSAVDTGYGTHHEANALNLYEKQCGWEVRERNAEIRNWPFARREDIASASETIQGLPTVIPIRPASSQLPSPMLAETDLNEKNLKRANLSTNGESVEIHDVVSSTSFGKASIRDDTLQPRTSLKDRYTTKSPTAIAANNHYELLPFFSIVGSVDGLREELFSPDTSCSVSTEFGADLALRTVIVECKHRMRKALVVPPLYEQIQTITYCLMYEVSEADIVQVLRHDPSASGKGSCASVENNKALDAWVVSTQNQGKSAAAASTTKLSAVSKPTLTTYRVSLNDPVMQHQSQWRDTVLPRLRSFVEAVYAIRASDDKRYRLLVALSLSTEGEGAAMASDAWKILHQECQWLESCNTAFSR</sequence>
<accession>A0A8J9SH23</accession>